<evidence type="ECO:0000313" key="2">
    <source>
        <dbReference type="Proteomes" id="UP000285326"/>
    </source>
</evidence>
<accession>A0A420IP22</accession>
<evidence type="ECO:0000313" key="1">
    <source>
        <dbReference type="EMBL" id="RKF76308.1"/>
    </source>
</evidence>
<dbReference type="AlphaFoldDB" id="A0A420IP22"/>
<sequence>MGLHTDQTLFLVTDLSSENPVILGIPWLKKNDPTIHWSKMQMQFSSPQCRNHCLPPNLPLSLASAPNANQISLNKIENTPKTVRFEKYFPHSEESILTPAPQECRPNLEIDSTKSNANVSGGKQHQSGQESLRVMKDIKYSKAVNFLQLCKDPKVEIHRVTWDELDKAEIQKSKEGWNELPELDDGFCIITLMKDITNF</sequence>
<gene>
    <name evidence="1" type="ORF">GcM1_228054</name>
</gene>
<dbReference type="Gene3D" id="2.40.70.10">
    <property type="entry name" value="Acid Proteases"/>
    <property type="match status" value="1"/>
</dbReference>
<dbReference type="Proteomes" id="UP000285326">
    <property type="component" value="Unassembled WGS sequence"/>
</dbReference>
<protein>
    <submittedName>
        <fullName evidence="1">Uncharacterized protein</fullName>
    </submittedName>
</protein>
<proteinExistence type="predicted"/>
<organism evidence="1 2">
    <name type="scientific">Golovinomyces cichoracearum</name>
    <dbReference type="NCBI Taxonomy" id="62708"/>
    <lineage>
        <taxon>Eukaryota</taxon>
        <taxon>Fungi</taxon>
        <taxon>Dikarya</taxon>
        <taxon>Ascomycota</taxon>
        <taxon>Pezizomycotina</taxon>
        <taxon>Leotiomycetes</taxon>
        <taxon>Erysiphales</taxon>
        <taxon>Erysiphaceae</taxon>
        <taxon>Golovinomyces</taxon>
    </lineage>
</organism>
<name>A0A420IP22_9PEZI</name>
<comment type="caution">
    <text evidence="1">The sequence shown here is derived from an EMBL/GenBank/DDBJ whole genome shotgun (WGS) entry which is preliminary data.</text>
</comment>
<dbReference type="InterPro" id="IPR021109">
    <property type="entry name" value="Peptidase_aspartic_dom_sf"/>
</dbReference>
<reference evidence="1 2" key="1">
    <citation type="journal article" date="2018" name="BMC Genomics">
        <title>Comparative genome analyses reveal sequence features reflecting distinct modes of host-adaptation between dicot and monocot powdery mildew.</title>
        <authorList>
            <person name="Wu Y."/>
            <person name="Ma X."/>
            <person name="Pan Z."/>
            <person name="Kale S.D."/>
            <person name="Song Y."/>
            <person name="King H."/>
            <person name="Zhang Q."/>
            <person name="Presley C."/>
            <person name="Deng X."/>
            <person name="Wei C.I."/>
            <person name="Xiao S."/>
        </authorList>
    </citation>
    <scope>NUCLEOTIDE SEQUENCE [LARGE SCALE GENOMIC DNA]</scope>
    <source>
        <strain evidence="1">UMSG1</strain>
    </source>
</reference>
<dbReference type="EMBL" id="MCBS01022833">
    <property type="protein sequence ID" value="RKF76308.1"/>
    <property type="molecule type" value="Genomic_DNA"/>
</dbReference>